<proteinExistence type="predicted"/>
<dbReference type="EMBL" id="JAGEOJ010000003">
    <property type="protein sequence ID" value="MBO2447052.1"/>
    <property type="molecule type" value="Genomic_DNA"/>
</dbReference>
<dbReference type="RefSeq" id="WP_208254655.1">
    <property type="nucleotide sequence ID" value="NZ_JAGEOJ010000003.1"/>
</dbReference>
<dbReference type="AlphaFoldDB" id="A0A939T5F9"/>
<gene>
    <name evidence="1" type="ORF">J4573_08120</name>
</gene>
<accession>A0A939T5F9</accession>
<evidence type="ECO:0000313" key="2">
    <source>
        <dbReference type="Proteomes" id="UP000669179"/>
    </source>
</evidence>
<evidence type="ECO:0000313" key="1">
    <source>
        <dbReference type="EMBL" id="MBO2447052.1"/>
    </source>
</evidence>
<comment type="caution">
    <text evidence="1">The sequence shown here is derived from an EMBL/GenBank/DDBJ whole genome shotgun (WGS) entry which is preliminary data.</text>
</comment>
<sequence>MGLDAFVRCRCWQDGLTSEPPVPRALIAEDAEGYLDLTIPYEGNEELHHAFGAWVLSGACPHEDMEQAMVRVSNWSGYRAFQETLRQAGCERFPVLCAELPNGNGGSMEPELAARALDELAHFRQGDLPVHETRLVDAETGGTLATHIAGYRGVFVWDGSTGHQAGVDPRGFFVRDLEEPHEERFRAVRLAQKRIADRQVEFTDLDRGTTTVIELSGPIGAEPDGTYPGELKVVTERVTAAAFAYILEPLTTVFSASVEIGNPVMWT</sequence>
<name>A0A939T5F9_9ACTN</name>
<dbReference type="Proteomes" id="UP000669179">
    <property type="component" value="Unassembled WGS sequence"/>
</dbReference>
<protein>
    <submittedName>
        <fullName evidence="1">Uncharacterized protein</fullName>
    </submittedName>
</protein>
<keyword evidence="2" id="KW-1185">Reference proteome</keyword>
<reference evidence="1" key="1">
    <citation type="submission" date="2021-03" db="EMBL/GenBank/DDBJ databases">
        <authorList>
            <person name="Kanchanasin P."/>
            <person name="Saeng-In P."/>
            <person name="Phongsopitanun W."/>
            <person name="Yuki M."/>
            <person name="Kudo T."/>
            <person name="Ohkuma M."/>
            <person name="Tanasupawat S."/>
        </authorList>
    </citation>
    <scope>NUCLEOTIDE SEQUENCE</scope>
    <source>
        <strain evidence="1">GKU 128</strain>
    </source>
</reference>
<organism evidence="1 2">
    <name type="scientific">Actinomadura barringtoniae</name>
    <dbReference type="NCBI Taxonomy" id="1427535"/>
    <lineage>
        <taxon>Bacteria</taxon>
        <taxon>Bacillati</taxon>
        <taxon>Actinomycetota</taxon>
        <taxon>Actinomycetes</taxon>
        <taxon>Streptosporangiales</taxon>
        <taxon>Thermomonosporaceae</taxon>
        <taxon>Actinomadura</taxon>
    </lineage>
</organism>